<comment type="subcellular location">
    <subcellularLocation>
        <location evidence="1">Membrane</location>
        <topology evidence="1">Multi-pass membrane protein</topology>
    </subcellularLocation>
</comment>
<evidence type="ECO:0000256" key="3">
    <source>
        <dbReference type="ARBA" id="ARBA00022692"/>
    </source>
</evidence>
<comment type="caution">
    <text evidence="7">The sequence shown here is derived from an EMBL/GenBank/DDBJ whole genome shotgun (WGS) entry which is preliminary data.</text>
</comment>
<evidence type="ECO:0000313" key="8">
    <source>
        <dbReference type="Proteomes" id="UP000020077"/>
    </source>
</evidence>
<dbReference type="InterPro" id="IPR022369">
    <property type="entry name" value="Integral_membrane_TerC_rswitch"/>
</dbReference>
<evidence type="ECO:0000256" key="2">
    <source>
        <dbReference type="ARBA" id="ARBA00007511"/>
    </source>
</evidence>
<dbReference type="PANTHER" id="PTHR30238">
    <property type="entry name" value="MEMBRANE BOUND PREDICTED REDOX MODULATOR"/>
    <property type="match status" value="1"/>
</dbReference>
<feature type="transmembrane region" description="Helical" evidence="6">
    <location>
        <begin position="44"/>
        <end position="66"/>
    </location>
</feature>
<organism evidence="7 8">
    <name type="scientific">Candidatus Accumulibacter phosphatis</name>
    <dbReference type="NCBI Taxonomy" id="327160"/>
    <lineage>
        <taxon>Bacteria</taxon>
        <taxon>Pseudomonadati</taxon>
        <taxon>Pseudomonadota</taxon>
        <taxon>Betaproteobacteria</taxon>
        <taxon>Candidatus Accumulibacter</taxon>
    </lineage>
</organism>
<reference evidence="7 8" key="1">
    <citation type="submission" date="2014-02" db="EMBL/GenBank/DDBJ databases">
        <title>Expanding our view of genomic diversity in Candidatus Accumulibacter clades.</title>
        <authorList>
            <person name="Skennerton C.T."/>
            <person name="Barr J.J."/>
            <person name="Slater F.R."/>
            <person name="Bond P.L."/>
            <person name="Tyson G.W."/>
        </authorList>
    </citation>
    <scope>NUCLEOTIDE SEQUENCE [LARGE SCALE GENOMIC DNA]</scope>
    <source>
        <strain evidence="8">BA-91</strain>
    </source>
</reference>
<protein>
    <submittedName>
        <fullName evidence="7">Inner membrane protein alx</fullName>
    </submittedName>
</protein>
<feature type="transmembrane region" description="Helical" evidence="6">
    <location>
        <begin position="238"/>
        <end position="258"/>
    </location>
</feature>
<comment type="similarity">
    <text evidence="2">Belongs to the TerC family.</text>
</comment>
<evidence type="ECO:0000256" key="5">
    <source>
        <dbReference type="ARBA" id="ARBA00023136"/>
    </source>
</evidence>
<evidence type="ECO:0000313" key="7">
    <source>
        <dbReference type="EMBL" id="KFB71067.1"/>
    </source>
</evidence>
<evidence type="ECO:0000256" key="4">
    <source>
        <dbReference type="ARBA" id="ARBA00022989"/>
    </source>
</evidence>
<dbReference type="GO" id="GO:0016020">
    <property type="term" value="C:membrane"/>
    <property type="evidence" value="ECO:0007669"/>
    <property type="project" value="UniProtKB-SubCell"/>
</dbReference>
<feature type="transmembrane region" description="Helical" evidence="6">
    <location>
        <begin position="86"/>
        <end position="108"/>
    </location>
</feature>
<feature type="transmembrane region" description="Helical" evidence="6">
    <location>
        <begin position="117"/>
        <end position="139"/>
    </location>
</feature>
<feature type="transmembrane region" description="Helical" evidence="6">
    <location>
        <begin position="208"/>
        <end position="232"/>
    </location>
</feature>
<keyword evidence="4 6" id="KW-1133">Transmembrane helix</keyword>
<dbReference type="EMBL" id="JDVG02000602">
    <property type="protein sequence ID" value="KFB71067.1"/>
    <property type="molecule type" value="Genomic_DNA"/>
</dbReference>
<gene>
    <name evidence="7" type="primary">alx_2</name>
    <name evidence="7" type="ORF">AW09_003824</name>
</gene>
<feature type="transmembrane region" description="Helical" evidence="6">
    <location>
        <begin position="145"/>
        <end position="165"/>
    </location>
</feature>
<sequence length="328" mass="36275">MSAVETFATGSMWAGFIVFVLIMLALDLFVFGGRQAHRVSVREALAWVLAWMALSMAFAGLMWWYLDGALGREIANRKTLEFLAGYLIEQSLSVDNMFVFVMIFGYFAVPPELQRRVLLYGVLGAIVMRATMILAGVWLVTQFSWLLYVFGAFLVVTGIKMLIFAEHEPDLEANPILRWLRGHLRITGAFHGESFFVRQNGILWATPMFLVLVLIEASDVVFAVDSIPAIFAVTTDPFIVFTSNIFAIMGLRALYFLLADMADRFHLLKYGLAVVLMFIGGKMLAAPWFHLPIQWSLGIVAGILLISVAASLALTQGKPSATSAGDAS</sequence>
<dbReference type="InterPro" id="IPR005496">
    <property type="entry name" value="Integral_membrane_TerC"/>
</dbReference>
<dbReference type="Pfam" id="PF03741">
    <property type="entry name" value="TerC"/>
    <property type="match status" value="1"/>
</dbReference>
<proteinExistence type="inferred from homology"/>
<accession>A0A080LRY3</accession>
<dbReference type="NCBIfam" id="TIGR03718">
    <property type="entry name" value="R_switched_Alx"/>
    <property type="match status" value="1"/>
</dbReference>
<feature type="transmembrane region" description="Helical" evidence="6">
    <location>
        <begin position="270"/>
        <end position="289"/>
    </location>
</feature>
<name>A0A080LRY3_9PROT</name>
<dbReference type="Proteomes" id="UP000020077">
    <property type="component" value="Unassembled WGS sequence"/>
</dbReference>
<evidence type="ECO:0000256" key="1">
    <source>
        <dbReference type="ARBA" id="ARBA00004141"/>
    </source>
</evidence>
<dbReference type="AlphaFoldDB" id="A0A080LRY3"/>
<keyword evidence="5 6" id="KW-0472">Membrane</keyword>
<keyword evidence="3 6" id="KW-0812">Transmembrane</keyword>
<dbReference type="PANTHER" id="PTHR30238:SF0">
    <property type="entry name" value="THYLAKOID MEMBRANE PROTEIN TERC, CHLOROPLASTIC"/>
    <property type="match status" value="1"/>
</dbReference>
<evidence type="ECO:0000256" key="6">
    <source>
        <dbReference type="SAM" id="Phobius"/>
    </source>
</evidence>
<feature type="transmembrane region" description="Helical" evidence="6">
    <location>
        <begin position="295"/>
        <end position="314"/>
    </location>
</feature>
<feature type="transmembrane region" description="Helical" evidence="6">
    <location>
        <begin position="12"/>
        <end position="32"/>
    </location>
</feature>